<comment type="caution">
    <text evidence="2">The sequence shown here is derived from an EMBL/GenBank/DDBJ whole genome shotgun (WGS) entry which is preliminary data.</text>
</comment>
<feature type="region of interest" description="Disordered" evidence="1">
    <location>
        <begin position="68"/>
        <end position="117"/>
    </location>
</feature>
<reference evidence="2 3" key="1">
    <citation type="submission" date="2021-06" db="EMBL/GenBank/DDBJ databases">
        <authorList>
            <person name="Kallberg Y."/>
            <person name="Tangrot J."/>
            <person name="Rosling A."/>
        </authorList>
    </citation>
    <scope>NUCLEOTIDE SEQUENCE [LARGE SCALE GENOMIC DNA]</scope>
    <source>
        <strain evidence="2 3">120-4 pot B 10/14</strain>
    </source>
</reference>
<proteinExistence type="predicted"/>
<evidence type="ECO:0000313" key="2">
    <source>
        <dbReference type="EMBL" id="CAG8841560.1"/>
    </source>
</evidence>
<feature type="compositionally biased region" description="Basic and acidic residues" evidence="1">
    <location>
        <begin position="92"/>
        <end position="104"/>
    </location>
</feature>
<keyword evidence="3" id="KW-1185">Reference proteome</keyword>
<dbReference type="Proteomes" id="UP000789901">
    <property type="component" value="Unassembled WGS sequence"/>
</dbReference>
<dbReference type="EMBL" id="CAJVQB010066176">
    <property type="protein sequence ID" value="CAG8841560.1"/>
    <property type="molecule type" value="Genomic_DNA"/>
</dbReference>
<evidence type="ECO:0000256" key="1">
    <source>
        <dbReference type="SAM" id="MobiDB-lite"/>
    </source>
</evidence>
<organism evidence="2 3">
    <name type="scientific">Gigaspora margarita</name>
    <dbReference type="NCBI Taxonomy" id="4874"/>
    <lineage>
        <taxon>Eukaryota</taxon>
        <taxon>Fungi</taxon>
        <taxon>Fungi incertae sedis</taxon>
        <taxon>Mucoromycota</taxon>
        <taxon>Glomeromycotina</taxon>
        <taxon>Glomeromycetes</taxon>
        <taxon>Diversisporales</taxon>
        <taxon>Gigasporaceae</taxon>
        <taxon>Gigaspora</taxon>
    </lineage>
</organism>
<accession>A0ABN7WVK7</accession>
<evidence type="ECO:0000313" key="3">
    <source>
        <dbReference type="Proteomes" id="UP000789901"/>
    </source>
</evidence>
<gene>
    <name evidence="2" type="ORF">GMARGA_LOCUS35496</name>
</gene>
<protein>
    <submittedName>
        <fullName evidence="2">18951_t:CDS:1</fullName>
    </submittedName>
</protein>
<feature type="non-terminal residue" evidence="2">
    <location>
        <position position="117"/>
    </location>
</feature>
<name>A0ABN7WVK7_GIGMA</name>
<sequence length="117" mass="13353">MGHTKKSTFTPIHKDTKHTLLFIDFLEEQTNFLSISSTQSASSGSIQIGSDMRFAKNIITKSNLDMLNNNSVLSDPKSSDNKDLNEDISENEMDHFNFKRKDNENTNNDDINIQKRI</sequence>